<dbReference type="SMART" id="SM00382">
    <property type="entry name" value="AAA"/>
    <property type="match status" value="1"/>
</dbReference>
<keyword evidence="5" id="KW-1185">Reference proteome</keyword>
<dbReference type="OrthoDB" id="9804819at2"/>
<dbReference type="GO" id="GO:0005524">
    <property type="term" value="F:ATP binding"/>
    <property type="evidence" value="ECO:0007669"/>
    <property type="project" value="UniProtKB-KW"/>
</dbReference>
<name>A0A5C6VYG5_9BACI</name>
<dbReference type="PANTHER" id="PTHR43582">
    <property type="entry name" value="LINEARMYCIN RESISTANCE ATP-BINDING PROTEIN LNRL"/>
    <property type="match status" value="1"/>
</dbReference>
<dbReference type="Pfam" id="PF00005">
    <property type="entry name" value="ABC_tran"/>
    <property type="match status" value="1"/>
</dbReference>
<dbReference type="InterPro" id="IPR003439">
    <property type="entry name" value="ABC_transporter-like_ATP-bd"/>
</dbReference>
<evidence type="ECO:0000256" key="2">
    <source>
        <dbReference type="ARBA" id="ARBA00022840"/>
    </source>
</evidence>
<dbReference type="PANTHER" id="PTHR43582:SF2">
    <property type="entry name" value="LINEARMYCIN RESISTANCE ATP-BINDING PROTEIN LNRL"/>
    <property type="match status" value="1"/>
</dbReference>
<evidence type="ECO:0000259" key="3">
    <source>
        <dbReference type="PROSITE" id="PS50893"/>
    </source>
</evidence>
<dbReference type="Gene3D" id="3.40.50.300">
    <property type="entry name" value="P-loop containing nucleotide triphosphate hydrolases"/>
    <property type="match status" value="1"/>
</dbReference>
<keyword evidence="2 4" id="KW-0067">ATP-binding</keyword>
<dbReference type="SUPFAM" id="SSF52540">
    <property type="entry name" value="P-loop containing nucleoside triphosphate hydrolases"/>
    <property type="match status" value="1"/>
</dbReference>
<evidence type="ECO:0000313" key="4">
    <source>
        <dbReference type="EMBL" id="TXC89648.1"/>
    </source>
</evidence>
<accession>A0A5C6VYG5</accession>
<dbReference type="RefSeq" id="WP_146949447.1">
    <property type="nucleotide sequence ID" value="NZ_VOQF01000008.1"/>
</dbReference>
<dbReference type="InterPro" id="IPR017871">
    <property type="entry name" value="ABC_transporter-like_CS"/>
</dbReference>
<comment type="caution">
    <text evidence="4">The sequence shown here is derived from an EMBL/GenBank/DDBJ whole genome shotgun (WGS) entry which is preliminary data.</text>
</comment>
<gene>
    <name evidence="4" type="ORF">FS935_14855</name>
</gene>
<dbReference type="AlphaFoldDB" id="A0A5C6VYG5"/>
<reference evidence="4 5" key="1">
    <citation type="journal article" date="2005" name="Int. J. Syst. Evol. Microbiol.">
        <title>Bacillus litoralis sp. nov., isolated from a tidal flat of the Yellow Sea in Korea.</title>
        <authorList>
            <person name="Yoon J.H."/>
            <person name="Oh T.K."/>
        </authorList>
    </citation>
    <scope>NUCLEOTIDE SEQUENCE [LARGE SCALE GENOMIC DNA]</scope>
    <source>
        <strain evidence="4 5">SW-211</strain>
    </source>
</reference>
<dbReference type="PROSITE" id="PS00211">
    <property type="entry name" value="ABC_TRANSPORTER_1"/>
    <property type="match status" value="1"/>
</dbReference>
<dbReference type="GO" id="GO:0016887">
    <property type="term" value="F:ATP hydrolysis activity"/>
    <property type="evidence" value="ECO:0007669"/>
    <property type="project" value="InterPro"/>
</dbReference>
<dbReference type="PROSITE" id="PS50893">
    <property type="entry name" value="ABC_TRANSPORTER_2"/>
    <property type="match status" value="1"/>
</dbReference>
<dbReference type="InterPro" id="IPR027417">
    <property type="entry name" value="P-loop_NTPase"/>
</dbReference>
<dbReference type="EMBL" id="VOQF01000008">
    <property type="protein sequence ID" value="TXC89648.1"/>
    <property type="molecule type" value="Genomic_DNA"/>
</dbReference>
<sequence>MAMILCDKVNKHYENNHVVNDLDLTINKGEIFGLLGPNGAGKTTSISMMTSQILPSNGTIKINDLDGITKRKEIKKIVGIVPQDIALYPMLNAIDNLKFFGELYGIKGQILKDRVNELLSLVGLADRAKEPIKNYSGGMKRRINIAAALIHQPLVVFMDEPTVGIDPQSRNQIFDLIKLLKSQGITIVYTTHYMEEATALCDRVAIIDDGSIIALGTVEELVSDVYGGVVELSGDNQEEVRKFVDLFQQESFTKDIRLSGSKIEMVVEDINKNVAEMLEALNQNDSNLKIINMMHPSLETLFLYKTGKKLRD</sequence>
<organism evidence="4 5">
    <name type="scientific">Metabacillus litoralis</name>
    <dbReference type="NCBI Taxonomy" id="152268"/>
    <lineage>
        <taxon>Bacteria</taxon>
        <taxon>Bacillati</taxon>
        <taxon>Bacillota</taxon>
        <taxon>Bacilli</taxon>
        <taxon>Bacillales</taxon>
        <taxon>Bacillaceae</taxon>
        <taxon>Metabacillus</taxon>
    </lineage>
</organism>
<protein>
    <submittedName>
        <fullName evidence="4">ABC transporter ATP-binding protein</fullName>
    </submittedName>
</protein>
<evidence type="ECO:0000256" key="1">
    <source>
        <dbReference type="ARBA" id="ARBA00022741"/>
    </source>
</evidence>
<dbReference type="InterPro" id="IPR003593">
    <property type="entry name" value="AAA+_ATPase"/>
</dbReference>
<evidence type="ECO:0000313" key="5">
    <source>
        <dbReference type="Proteomes" id="UP000321363"/>
    </source>
</evidence>
<feature type="domain" description="ABC transporter" evidence="3">
    <location>
        <begin position="4"/>
        <end position="234"/>
    </location>
</feature>
<dbReference type="Proteomes" id="UP000321363">
    <property type="component" value="Unassembled WGS sequence"/>
</dbReference>
<keyword evidence="1" id="KW-0547">Nucleotide-binding</keyword>
<proteinExistence type="predicted"/>